<dbReference type="CDD" id="cd01298">
    <property type="entry name" value="ATZ_TRZ_like"/>
    <property type="match status" value="1"/>
</dbReference>
<comment type="caution">
    <text evidence="5">The sequence shown here is derived from an EMBL/GenBank/DDBJ whole genome shotgun (WGS) entry which is preliminary data.</text>
</comment>
<dbReference type="Gene3D" id="3.20.20.140">
    <property type="entry name" value="Metal-dependent hydrolases"/>
    <property type="match status" value="1"/>
</dbReference>
<dbReference type="InterPro" id="IPR050287">
    <property type="entry name" value="MTA/SAH_deaminase"/>
</dbReference>
<dbReference type="AlphaFoldDB" id="A0A0W8FN01"/>
<organism evidence="5">
    <name type="scientific">hydrocarbon metagenome</name>
    <dbReference type="NCBI Taxonomy" id="938273"/>
    <lineage>
        <taxon>unclassified sequences</taxon>
        <taxon>metagenomes</taxon>
        <taxon>ecological metagenomes</taxon>
    </lineage>
</organism>
<reference evidence="5" key="1">
    <citation type="journal article" date="2015" name="Proc. Natl. Acad. Sci. U.S.A.">
        <title>Networks of energetic and metabolic interactions define dynamics in microbial communities.</title>
        <authorList>
            <person name="Embree M."/>
            <person name="Liu J.K."/>
            <person name="Al-Bassam M.M."/>
            <person name="Zengler K."/>
        </authorList>
    </citation>
    <scope>NUCLEOTIDE SEQUENCE</scope>
</reference>
<dbReference type="FunFam" id="3.20.20.140:FF:000014">
    <property type="entry name" value="5-methylthioadenosine/S-adenosylhomocysteine deaminase"/>
    <property type="match status" value="1"/>
</dbReference>
<proteinExistence type="inferred from homology"/>
<dbReference type="GO" id="GO:0050270">
    <property type="term" value="F:S-adenosylhomocysteine deaminase activity"/>
    <property type="evidence" value="ECO:0007669"/>
    <property type="project" value="UniProtKB-EC"/>
</dbReference>
<evidence type="ECO:0000259" key="4">
    <source>
        <dbReference type="Pfam" id="PF01979"/>
    </source>
</evidence>
<dbReference type="SUPFAM" id="SSF51338">
    <property type="entry name" value="Composite domain of metallo-dependent hydrolases"/>
    <property type="match status" value="1"/>
</dbReference>
<dbReference type="HAMAP" id="MF_01281">
    <property type="entry name" value="MTA_SAH_deamin"/>
    <property type="match status" value="1"/>
</dbReference>
<evidence type="ECO:0000256" key="3">
    <source>
        <dbReference type="ARBA" id="ARBA00022833"/>
    </source>
</evidence>
<gene>
    <name evidence="5" type="ORF">ASZ90_007935</name>
</gene>
<dbReference type="GO" id="GO:0046872">
    <property type="term" value="F:metal ion binding"/>
    <property type="evidence" value="ECO:0007669"/>
    <property type="project" value="UniProtKB-KW"/>
</dbReference>
<dbReference type="EMBL" id="LNQE01000975">
    <property type="protein sequence ID" value="KUG22301.1"/>
    <property type="molecule type" value="Genomic_DNA"/>
</dbReference>
<name>A0A0W8FN01_9ZZZZ</name>
<evidence type="ECO:0000256" key="2">
    <source>
        <dbReference type="ARBA" id="ARBA00022801"/>
    </source>
</evidence>
<keyword evidence="2 5" id="KW-0378">Hydrolase</keyword>
<keyword evidence="3" id="KW-0862">Zinc</keyword>
<dbReference type="InterPro" id="IPR011059">
    <property type="entry name" value="Metal-dep_hydrolase_composite"/>
</dbReference>
<evidence type="ECO:0000256" key="1">
    <source>
        <dbReference type="ARBA" id="ARBA00022723"/>
    </source>
</evidence>
<feature type="domain" description="Amidohydrolase-related" evidence="4">
    <location>
        <begin position="61"/>
        <end position="416"/>
    </location>
</feature>
<keyword evidence="1" id="KW-0479">Metal-binding</keyword>
<accession>A0A0W8FN01</accession>
<dbReference type="InterPro" id="IPR006680">
    <property type="entry name" value="Amidohydro-rel"/>
</dbReference>
<dbReference type="PANTHER" id="PTHR43794">
    <property type="entry name" value="AMINOHYDROLASE SSNA-RELATED"/>
    <property type="match status" value="1"/>
</dbReference>
<dbReference type="Pfam" id="PF01979">
    <property type="entry name" value="Amidohydro_1"/>
    <property type="match status" value="1"/>
</dbReference>
<dbReference type="InterPro" id="IPR023512">
    <property type="entry name" value="Deaminase_MtaD/DadD"/>
</dbReference>
<sequence>MQEIDLIITGAKVLLLDSKNTCLENTAVAVNADKIVAVDHAEKIIKQYKAKKTITANDSLIMPGFVNCHTHAAMTCFRGIADDLELMDWLNNYIFPAEAKNVNKELAYWGSLLGAAEMIKSGTTTFCDMYIFEDETARAAKAAGIRCLVGEVLFDFPSPNFKTTAEGVAYTKMLIEKWKNDPLVNIIIEPHALYTCSKSLLIEVKELAEAKRLAGDYHLPIGLHLLENAAEKKQLEEKFGKSAVSFLKDIGYLDEQLIAFHCVCFTDEDIKLFADHGCKVVHNPASNMKLASGVAPVPEMLKAGITVGLGTDGCASNNNLDMIKEMSTAAKLHKVARLDPTVMDAQTVVRMATIEGAKALGMDKITGSLEAGKKADIIVIGLNKPHLTPIYSEYSHLVYAMSGADVDTVIINGKVVMENRKLLTIDEEEVMHKVREIAVKVKQSLRK</sequence>
<evidence type="ECO:0000313" key="5">
    <source>
        <dbReference type="EMBL" id="KUG22301.1"/>
    </source>
</evidence>
<dbReference type="PANTHER" id="PTHR43794:SF11">
    <property type="entry name" value="AMIDOHYDROLASE-RELATED DOMAIN-CONTAINING PROTEIN"/>
    <property type="match status" value="1"/>
</dbReference>
<dbReference type="SUPFAM" id="SSF51556">
    <property type="entry name" value="Metallo-dependent hydrolases"/>
    <property type="match status" value="1"/>
</dbReference>
<dbReference type="InterPro" id="IPR032466">
    <property type="entry name" value="Metal_Hydrolase"/>
</dbReference>
<protein>
    <submittedName>
        <fullName evidence="5">S-adenosylhomocysteine deaminase</fullName>
        <ecNumber evidence="5">3.5.4.28</ecNumber>
    </submittedName>
</protein>
<dbReference type="Gene3D" id="2.30.40.10">
    <property type="entry name" value="Urease, subunit C, domain 1"/>
    <property type="match status" value="1"/>
</dbReference>
<dbReference type="EC" id="3.5.4.28" evidence="5"/>